<feature type="coiled-coil region" evidence="1">
    <location>
        <begin position="354"/>
        <end position="381"/>
    </location>
</feature>
<evidence type="ECO:0000313" key="2">
    <source>
        <dbReference type="EMBL" id="CAG7969732.1"/>
    </source>
</evidence>
<evidence type="ECO:0000313" key="3">
    <source>
        <dbReference type="Proteomes" id="UP001153618"/>
    </source>
</evidence>
<sequence length="612" mass="68398">MSILSSQPLKVPLLSEEPSHCTRQRLLRNSPQTEGELTLPQYTYQANPFRSISFSNPDNSALTTSLVFINEDPARHLRPEIEKLLEQHEVPPESNFRTLKASLDGSQFFFVQVLVRGENSTLIRFEPLKDDIVRLLRRNNLPDMHVEILHAEHFSPPKIHAIKSGHIIVGIFEECKHEIASILTNSLGQKWQMVCPFRVGGKDPKQAEPAIVVFVEEPVKANWFKIRARIINQMLAKAPNLLIDVEFTPGSLDTLVGKEPVSCEHRFEVIADIKIGDSIGVRDSNIVGTMGGFMELKLGDRTHRGFLTSYSAVVPSSGETREVIDRTGIYPDSNIAHRDITIDSIARMDREYTLANIRAVMNAIESRKATLEAEIERQNLSMQDPSKSSLIQLDSLGVSKSKFERARQSIENMPDIFGRVLLTSGLLLHDKQVLDWAFVELTPEAEKLHFKPNIMPKIPDVQIPDFGDRLPSFPVAPFLSGCPITEFGELEKDRWYFKHGRTTDVTGGICNGSKALCNWKGSRYTVDGKECQMAGHYTEQFVILGVKYNFAEPGDSESLLLRHDGAVAGLICAEVRDSSGREKSLPVVVSEISEILGSLTIRVVGSVSLRLP</sequence>
<dbReference type="OrthoDB" id="5424209at2759"/>
<dbReference type="Proteomes" id="UP001153618">
    <property type="component" value="Unassembled WGS sequence"/>
</dbReference>
<evidence type="ECO:0000256" key="1">
    <source>
        <dbReference type="SAM" id="Coils"/>
    </source>
</evidence>
<name>A0A9W4HCK5_PENOL</name>
<comment type="caution">
    <text evidence="2">The sequence shown here is derived from an EMBL/GenBank/DDBJ whole genome shotgun (WGS) entry which is preliminary data.</text>
</comment>
<proteinExistence type="predicted"/>
<dbReference type="EMBL" id="CAJVOS010000009">
    <property type="protein sequence ID" value="CAG7969732.1"/>
    <property type="molecule type" value="Genomic_DNA"/>
</dbReference>
<keyword evidence="1" id="KW-0175">Coiled coil</keyword>
<reference evidence="2" key="1">
    <citation type="submission" date="2021-07" db="EMBL/GenBank/DDBJ databases">
        <authorList>
            <person name="Branca A.L. A."/>
        </authorList>
    </citation>
    <scope>NUCLEOTIDE SEQUENCE</scope>
</reference>
<accession>A0A9W4HCK5</accession>
<dbReference type="AlphaFoldDB" id="A0A9W4HCK5"/>
<organism evidence="2 3">
    <name type="scientific">Penicillium olsonii</name>
    <dbReference type="NCBI Taxonomy" id="99116"/>
    <lineage>
        <taxon>Eukaryota</taxon>
        <taxon>Fungi</taxon>
        <taxon>Dikarya</taxon>
        <taxon>Ascomycota</taxon>
        <taxon>Pezizomycotina</taxon>
        <taxon>Eurotiomycetes</taxon>
        <taxon>Eurotiomycetidae</taxon>
        <taxon>Eurotiales</taxon>
        <taxon>Aspergillaceae</taxon>
        <taxon>Penicillium</taxon>
    </lineage>
</organism>
<keyword evidence="3" id="KW-1185">Reference proteome</keyword>
<protein>
    <submittedName>
        <fullName evidence="2">Uncharacterized protein</fullName>
    </submittedName>
</protein>
<gene>
    <name evidence="2" type="ORF">POLS_LOCUS980</name>
</gene>